<dbReference type="CDD" id="cd00303">
    <property type="entry name" value="retropepsin_like"/>
    <property type="match status" value="1"/>
</dbReference>
<feature type="region of interest" description="Disordered" evidence="1">
    <location>
        <begin position="33"/>
        <end position="62"/>
    </location>
</feature>
<organism evidence="2 3">
    <name type="scientific">Ensete ventricosum</name>
    <name type="common">Abyssinian banana</name>
    <name type="synonym">Musa ensete</name>
    <dbReference type="NCBI Taxonomy" id="4639"/>
    <lineage>
        <taxon>Eukaryota</taxon>
        <taxon>Viridiplantae</taxon>
        <taxon>Streptophyta</taxon>
        <taxon>Embryophyta</taxon>
        <taxon>Tracheophyta</taxon>
        <taxon>Spermatophyta</taxon>
        <taxon>Magnoliopsida</taxon>
        <taxon>Liliopsida</taxon>
        <taxon>Zingiberales</taxon>
        <taxon>Musaceae</taxon>
        <taxon>Ensete</taxon>
    </lineage>
</organism>
<dbReference type="EMBL" id="AMZH03001050">
    <property type="protein sequence ID" value="RRT80842.1"/>
    <property type="molecule type" value="Genomic_DNA"/>
</dbReference>
<comment type="caution">
    <text evidence="2">The sequence shown here is derived from an EMBL/GenBank/DDBJ whole genome shotgun (WGS) entry which is preliminary data.</text>
</comment>
<evidence type="ECO:0008006" key="4">
    <source>
        <dbReference type="Google" id="ProtNLM"/>
    </source>
</evidence>
<evidence type="ECO:0000313" key="3">
    <source>
        <dbReference type="Proteomes" id="UP000287651"/>
    </source>
</evidence>
<sequence>MASVDLISAKLEAFETRMEDKLRALFAEFKLGRSPSPTRSQRGESSDRKENPPEKEEQAIDSSYPRIRVDFPRWEDGDSTGWISRAERYFCYHRTPKASMLKIRCEVKARQPYTLRATISFARIHEERLNNDDRRTKIMNRPATIKPLASPAANRTSQPKELTREKLQEGSAKRLFWHYDEPWSRDNRCKRRKLLVIESIEDPKPKHVDLEPEKEDAEEEPQSTISTIYALAVNANPQSIKVDGFLEHQPITILIDTRSTNNFMDSKVVARLTLPIEDYSRFDVKVADGRILNSNRKSPRMKLVLQGQEITADFFFLPLDDYQAVLSVEWLSTLGDVS</sequence>
<accession>A0A427AX64</accession>
<evidence type="ECO:0000313" key="2">
    <source>
        <dbReference type="EMBL" id="RRT80842.1"/>
    </source>
</evidence>
<protein>
    <recommendedName>
        <fullName evidence="4">Retrotransposon gag domain-containing protein</fullName>
    </recommendedName>
</protein>
<dbReference type="Gene3D" id="2.40.70.10">
    <property type="entry name" value="Acid Proteases"/>
    <property type="match status" value="1"/>
</dbReference>
<feature type="compositionally biased region" description="Basic and acidic residues" evidence="1">
    <location>
        <begin position="41"/>
        <end position="58"/>
    </location>
</feature>
<gene>
    <name evidence="2" type="ORF">B296_00012764</name>
</gene>
<dbReference type="AlphaFoldDB" id="A0A427AX64"/>
<dbReference type="Pfam" id="PF08284">
    <property type="entry name" value="RVP_2"/>
    <property type="match status" value="1"/>
</dbReference>
<proteinExistence type="predicted"/>
<evidence type="ECO:0000256" key="1">
    <source>
        <dbReference type="SAM" id="MobiDB-lite"/>
    </source>
</evidence>
<dbReference type="InterPro" id="IPR021109">
    <property type="entry name" value="Peptidase_aspartic_dom_sf"/>
</dbReference>
<dbReference type="Proteomes" id="UP000287651">
    <property type="component" value="Unassembled WGS sequence"/>
</dbReference>
<reference evidence="2 3" key="1">
    <citation type="journal article" date="2014" name="Agronomy (Basel)">
        <title>A Draft Genome Sequence for Ensete ventricosum, the Drought-Tolerant Tree Against Hunger.</title>
        <authorList>
            <person name="Harrison J."/>
            <person name="Moore K.A."/>
            <person name="Paszkiewicz K."/>
            <person name="Jones T."/>
            <person name="Grant M."/>
            <person name="Ambacheew D."/>
            <person name="Muzemil S."/>
            <person name="Studholme D.J."/>
        </authorList>
    </citation>
    <scope>NUCLEOTIDE SEQUENCE [LARGE SCALE GENOMIC DNA]</scope>
</reference>
<name>A0A427AX64_ENSVE</name>